<evidence type="ECO:0000256" key="3">
    <source>
        <dbReference type="ARBA" id="ARBA00022679"/>
    </source>
</evidence>
<dbReference type="Proteomes" id="UP000078546">
    <property type="component" value="Unassembled WGS sequence"/>
</dbReference>
<dbReference type="SMART" id="SM00220">
    <property type="entry name" value="S_TKc"/>
    <property type="match status" value="1"/>
</dbReference>
<dbReference type="InterPro" id="IPR016135">
    <property type="entry name" value="UBQ-conjugating_enzyme/RWD"/>
</dbReference>
<evidence type="ECO:0000256" key="7">
    <source>
        <dbReference type="ARBA" id="ARBA00047899"/>
    </source>
</evidence>
<keyword evidence="4" id="KW-0547">Nucleotide-binding</keyword>
<name>A0A1A8X059_PLAOA</name>
<evidence type="ECO:0000256" key="4">
    <source>
        <dbReference type="ARBA" id="ARBA00022741"/>
    </source>
</evidence>
<feature type="compositionally biased region" description="Basic and acidic residues" evidence="9">
    <location>
        <begin position="215"/>
        <end position="242"/>
    </location>
</feature>
<reference evidence="13" key="1">
    <citation type="submission" date="2016-05" db="EMBL/GenBank/DDBJ databases">
        <authorList>
            <person name="Naeem Raeece"/>
        </authorList>
    </citation>
    <scope>NUCLEOTIDE SEQUENCE [LARGE SCALE GENOMIC DNA]</scope>
</reference>
<dbReference type="GO" id="GO:0007165">
    <property type="term" value="P:signal transduction"/>
    <property type="evidence" value="ECO:0007669"/>
    <property type="project" value="TreeGrafter"/>
</dbReference>
<keyword evidence="6" id="KW-0067">ATP-binding</keyword>
<feature type="compositionally biased region" description="Basic residues" evidence="9">
    <location>
        <begin position="12"/>
        <end position="24"/>
    </location>
</feature>
<feature type="compositionally biased region" description="Basic and acidic residues" evidence="9">
    <location>
        <begin position="1"/>
        <end position="11"/>
    </location>
</feature>
<feature type="domain" description="RWD" evidence="11">
    <location>
        <begin position="57"/>
        <end position="196"/>
    </location>
</feature>
<dbReference type="InterPro" id="IPR006575">
    <property type="entry name" value="RWD_dom"/>
</dbReference>
<dbReference type="SUPFAM" id="SSF54495">
    <property type="entry name" value="UBC-like"/>
    <property type="match status" value="1"/>
</dbReference>
<comment type="catalytic activity">
    <reaction evidence="7">
        <text>L-threonyl-[protein] + ATP = O-phospho-L-threonyl-[protein] + ADP + H(+)</text>
        <dbReference type="Rhea" id="RHEA:46608"/>
        <dbReference type="Rhea" id="RHEA-COMP:11060"/>
        <dbReference type="Rhea" id="RHEA-COMP:11605"/>
        <dbReference type="ChEBI" id="CHEBI:15378"/>
        <dbReference type="ChEBI" id="CHEBI:30013"/>
        <dbReference type="ChEBI" id="CHEBI:30616"/>
        <dbReference type="ChEBI" id="CHEBI:61977"/>
        <dbReference type="ChEBI" id="CHEBI:456216"/>
        <dbReference type="EC" id="2.7.11.1"/>
    </reaction>
</comment>
<gene>
    <name evidence="12" type="ORF">POVCU1_038990</name>
</gene>
<proteinExistence type="predicted"/>
<dbReference type="GO" id="GO:0005524">
    <property type="term" value="F:ATP binding"/>
    <property type="evidence" value="ECO:0007669"/>
    <property type="project" value="UniProtKB-KW"/>
</dbReference>
<organism evidence="12 13">
    <name type="scientific">Plasmodium ovale curtisi</name>
    <dbReference type="NCBI Taxonomy" id="864141"/>
    <lineage>
        <taxon>Eukaryota</taxon>
        <taxon>Sar</taxon>
        <taxon>Alveolata</taxon>
        <taxon>Apicomplexa</taxon>
        <taxon>Aconoidasida</taxon>
        <taxon>Haemosporida</taxon>
        <taxon>Plasmodiidae</taxon>
        <taxon>Plasmodium</taxon>
        <taxon>Plasmodium (Plasmodium)</taxon>
    </lineage>
</organism>
<feature type="compositionally biased region" description="Acidic residues" evidence="9">
    <location>
        <begin position="620"/>
        <end position="634"/>
    </location>
</feature>
<feature type="region of interest" description="Disordered" evidence="9">
    <location>
        <begin position="215"/>
        <end position="243"/>
    </location>
</feature>
<feature type="compositionally biased region" description="Basic and acidic residues" evidence="9">
    <location>
        <begin position="971"/>
        <end position="999"/>
    </location>
</feature>
<dbReference type="PANTHER" id="PTHR43895">
    <property type="entry name" value="CALCIUM/CALMODULIN-DEPENDENT PROTEIN KINASE KINASE-RELATED"/>
    <property type="match status" value="1"/>
</dbReference>
<evidence type="ECO:0000256" key="2">
    <source>
        <dbReference type="ARBA" id="ARBA00022527"/>
    </source>
</evidence>
<protein>
    <recommendedName>
        <fullName evidence="1">non-specific serine/threonine protein kinase</fullName>
        <ecNumber evidence="1">2.7.11.1</ecNumber>
    </recommendedName>
</protein>
<feature type="region of interest" description="Disordered" evidence="9">
    <location>
        <begin position="967"/>
        <end position="1087"/>
    </location>
</feature>
<dbReference type="SUPFAM" id="SSF56112">
    <property type="entry name" value="Protein kinase-like (PK-like)"/>
    <property type="match status" value="1"/>
</dbReference>
<feature type="domain" description="Protein kinase" evidence="10">
    <location>
        <begin position="605"/>
        <end position="964"/>
    </location>
</feature>
<dbReference type="PROSITE" id="PS50011">
    <property type="entry name" value="PROTEIN_KINASE_DOM"/>
    <property type="match status" value="1"/>
</dbReference>
<evidence type="ECO:0000256" key="9">
    <source>
        <dbReference type="SAM" id="MobiDB-lite"/>
    </source>
</evidence>
<keyword evidence="2" id="KW-0723">Serine/threonine-protein kinase</keyword>
<dbReference type="EMBL" id="FLQV01000716">
    <property type="protein sequence ID" value="SBS97539.1"/>
    <property type="molecule type" value="Genomic_DNA"/>
</dbReference>
<evidence type="ECO:0000313" key="12">
    <source>
        <dbReference type="EMBL" id="SBS97539.1"/>
    </source>
</evidence>
<sequence length="1837" mass="214919">MPHVNSEEMEKNKKKKKKKSRNLHKNNDIRKSIKEKNRKEEQNKELEQGQSYGEQIEEILALNHIYFPIYVENAGHVRKSHLPPDLMTTETFLKKSKELSHLVMIDMNDEINSSSCLQFCIFFNFDNDFPKYKVTFFCDSKYPFSYPNIGIYLNNALSEQQRNFITLSIKKICAKNYGRITLFDVCMFLNEHINKTANEEFKNLWEEMKHRQDDSNKVSMSRCKEEEHREIDDGGEYLHGDSHGGAFSTEWIRGEQEGKEERENKAHRAKKTKKEKKTHKTNKERNKNEDDNKGEEDDEDNDEDYDENGGKNGGEKYLLSICNVGNISGFASLNSCVLSENCKVKRKKKKEKKRNDKIILEEELNNRNILPISEKKRMIRCEYNNIKNFDIIKKISLSYYKNKLIARHVIDTNMYVIHTYAILNTFHFLTFFLSHILFCNRGFSLFCNISDEKNDRGIKKSQKKEKMFKEFLNDINMNNVTTSNSYNKKKKKKIYDYTSVNYFCSEYQFYANKKCIMNRNNEKTLYDIFKELTLFRLRKVIHHYKMMQKVILKKIIRELVKLSKIQHKYLVRYHLTWSEKECFLLNEEVAEGMHISKMVQLMHWLVRTRVRGEDGNGRSDDDDNDDDNEDDNEDDNGRGGKETLLDLKSSMSKCSKLERRKNGSVRHQEEVKYVESVLKRRRRKHNVLYVQCEYCKGQLLEKEIDSNFFQNNKYLVWQIFRQILEAVSYLHKQKIYIKTLNTQNMYIDNDEYGVHIKIVNYSVANAIDYVYFYHYAYSKHATLFADVVKEFYESGEGVAEEEVKKGEDNEKKREDNVKERDEKRCVDFIRRMKGLAIGNENETCDNYVGQNVNCNRGKSKGGEDFYVHSYNQFFYSTLGKKKHDYEEQDLFSLGLVLYELLHSPFKTKEEKFRNIKNMIAKRAFSENFLRNVDNDALKVLKHILMSTINYESNEHVGRLQYPDMRSVSMKTSEETTKEGDADVKSKKEDAKMALKRDLSSQKGDSPKGSVLIGSSPKGCNPKGSSPKGSSLKGSNPNYDDVYNVKREHGSQRCRRGGTISGTDNSMDVSNESRGNKHSSTTISEESGRVQKITAEQLLNSPLIPMVIQRDLFRYFLQKLKNNSPNECTNILNALLYKSVSEGGMPFEINKNTQSYTNTCTYELDVISSYIYQYFYEVLSKKYCSYNQPLIFQPYIRKSNFHCGHTVDANFMETLPTKLGKNIYVQKKKVGRENNTRVYHSNYQSIKIKRKVFNESLDVISKSVILKKKSEKGVKYSLDPPFRKNQPLKLRNFKRNHEHRRVEESGNDKVDKEGEGRGDIFVIGETKHLKEFTTSLSSKNAFIETENKIEKKGDCSILSRFNERVILIDKNNKLLYLPFYLTEGYVNMIPHLTSGSKNFASSFSFFQNHFTENNKQKIIRRENSILYSTAITVDGSGSSGIIRGVRGNDEVNTAFCIYQLIIVHSVLDMFHHFVPYLKNLIVRWSHTDFVLNVIRDMLSLDCEEKTHYIYHRLREGNMSYKNLKKLLYFLDVNYDEQVLKIFHSLTCVGGDDKEGDHGKSGSGCGRDKLAREMQKVREMYELKNHQNRSYMNRLIDNILYLDILFHHFNSSKYLFEWEYFTNKYKQMFDFSFVFNISSEIKPQNVLSFGGVSANVLSNGDPSQDKDTYNITFEVFVDSIARIILQEVRASPYDDMPIDFHSPSVVITTKAYKLLVYAFSLYNHLVQNNIKVRRRGKSDTSCVCDCKIAPLVETSKFEQALLKYRNINIHVQISQKMNSSSSLYIEEYEGSTENITSTVLGEENVNILYSTHIIRMNIKKNFEHEASLINYIKQFYARR</sequence>
<feature type="compositionally biased region" description="Basic and acidic residues" evidence="9">
    <location>
        <begin position="25"/>
        <end position="47"/>
    </location>
</feature>
<feature type="compositionally biased region" description="Acidic residues" evidence="9">
    <location>
        <begin position="292"/>
        <end position="307"/>
    </location>
</feature>
<dbReference type="Pfam" id="PF05773">
    <property type="entry name" value="RWD"/>
    <property type="match status" value="1"/>
</dbReference>
<comment type="catalytic activity">
    <reaction evidence="8">
        <text>L-seryl-[protein] + ATP = O-phospho-L-seryl-[protein] + ADP + H(+)</text>
        <dbReference type="Rhea" id="RHEA:17989"/>
        <dbReference type="Rhea" id="RHEA-COMP:9863"/>
        <dbReference type="Rhea" id="RHEA-COMP:11604"/>
        <dbReference type="ChEBI" id="CHEBI:15378"/>
        <dbReference type="ChEBI" id="CHEBI:29999"/>
        <dbReference type="ChEBI" id="CHEBI:30616"/>
        <dbReference type="ChEBI" id="CHEBI:83421"/>
        <dbReference type="ChEBI" id="CHEBI:456216"/>
        <dbReference type="EC" id="2.7.11.1"/>
    </reaction>
</comment>
<evidence type="ECO:0000256" key="1">
    <source>
        <dbReference type="ARBA" id="ARBA00012513"/>
    </source>
</evidence>
<evidence type="ECO:0000256" key="6">
    <source>
        <dbReference type="ARBA" id="ARBA00022840"/>
    </source>
</evidence>
<dbReference type="InterPro" id="IPR000719">
    <property type="entry name" value="Prot_kinase_dom"/>
</dbReference>
<keyword evidence="5 12" id="KW-0418">Kinase</keyword>
<accession>A0A1A8X059</accession>
<feature type="compositionally biased region" description="Low complexity" evidence="9">
    <location>
        <begin position="1013"/>
        <end position="1036"/>
    </location>
</feature>
<feature type="compositionally biased region" description="Basic residues" evidence="9">
    <location>
        <begin position="267"/>
        <end position="280"/>
    </location>
</feature>
<feature type="region of interest" description="Disordered" evidence="9">
    <location>
        <begin position="1"/>
        <end position="50"/>
    </location>
</feature>
<dbReference type="InterPro" id="IPR011009">
    <property type="entry name" value="Kinase-like_dom_sf"/>
</dbReference>
<feature type="compositionally biased region" description="Basic and acidic residues" evidence="9">
    <location>
        <begin position="281"/>
        <end position="291"/>
    </location>
</feature>
<dbReference type="Gene3D" id="1.10.510.10">
    <property type="entry name" value="Transferase(Phosphotransferase) domain 1"/>
    <property type="match status" value="1"/>
</dbReference>
<dbReference type="Gene3D" id="3.10.110.10">
    <property type="entry name" value="Ubiquitin Conjugating Enzyme"/>
    <property type="match status" value="1"/>
</dbReference>
<evidence type="ECO:0000256" key="8">
    <source>
        <dbReference type="ARBA" id="ARBA00048679"/>
    </source>
</evidence>
<evidence type="ECO:0000259" key="10">
    <source>
        <dbReference type="PROSITE" id="PS50011"/>
    </source>
</evidence>
<evidence type="ECO:0000259" key="11">
    <source>
        <dbReference type="PROSITE" id="PS50908"/>
    </source>
</evidence>
<feature type="region of interest" description="Disordered" evidence="9">
    <location>
        <begin position="255"/>
        <end position="311"/>
    </location>
</feature>
<feature type="compositionally biased region" description="Polar residues" evidence="9">
    <location>
        <begin position="1060"/>
        <end position="1084"/>
    </location>
</feature>
<evidence type="ECO:0000313" key="13">
    <source>
        <dbReference type="Proteomes" id="UP000078546"/>
    </source>
</evidence>
<feature type="region of interest" description="Disordered" evidence="9">
    <location>
        <begin position="614"/>
        <end position="643"/>
    </location>
</feature>
<dbReference type="PANTHER" id="PTHR43895:SF32">
    <property type="entry name" value="SERINE_THREONINE-PROTEIN KINASE CHK1"/>
    <property type="match status" value="1"/>
</dbReference>
<dbReference type="PROSITE" id="PS50908">
    <property type="entry name" value="RWD"/>
    <property type="match status" value="1"/>
</dbReference>
<dbReference type="EC" id="2.7.11.1" evidence="1"/>
<dbReference type="GO" id="GO:0004674">
    <property type="term" value="F:protein serine/threonine kinase activity"/>
    <property type="evidence" value="ECO:0007669"/>
    <property type="project" value="UniProtKB-KW"/>
</dbReference>
<evidence type="ECO:0000256" key="5">
    <source>
        <dbReference type="ARBA" id="ARBA00022777"/>
    </source>
</evidence>
<feature type="compositionally biased region" description="Basic and acidic residues" evidence="9">
    <location>
        <begin position="255"/>
        <end position="266"/>
    </location>
</feature>
<keyword evidence="3" id="KW-0808">Transferase</keyword>